<dbReference type="InterPro" id="IPR017937">
    <property type="entry name" value="Thioredoxin_CS"/>
</dbReference>
<evidence type="ECO:0000313" key="11">
    <source>
        <dbReference type="Proteomes" id="UP001209257"/>
    </source>
</evidence>
<dbReference type="EMBL" id="JAOTJC010000002">
    <property type="protein sequence ID" value="MCU7553115.1"/>
    <property type="molecule type" value="Genomic_DNA"/>
</dbReference>
<keyword evidence="6 7" id="KW-0676">Redox-active center</keyword>
<accession>A0ABT2VIX0</accession>
<dbReference type="Pfam" id="PF10411">
    <property type="entry name" value="DsbC_N"/>
    <property type="match status" value="1"/>
</dbReference>
<protein>
    <recommendedName>
        <fullName evidence="7">Thiol:disulfide interchange protein</fullName>
    </recommendedName>
</protein>
<dbReference type="Proteomes" id="UP001209257">
    <property type="component" value="Unassembled WGS sequence"/>
</dbReference>
<feature type="domain" description="Disulphide bond isomerase DsbC/G N-terminal" evidence="8">
    <location>
        <begin position="14"/>
        <end position="78"/>
    </location>
</feature>
<evidence type="ECO:0000313" key="10">
    <source>
        <dbReference type="EMBL" id="MCU7553115.1"/>
    </source>
</evidence>
<dbReference type="PANTHER" id="PTHR35272">
    <property type="entry name" value="THIOL:DISULFIDE INTERCHANGE PROTEIN DSBC-RELATED"/>
    <property type="match status" value="1"/>
</dbReference>
<dbReference type="PROSITE" id="PS00194">
    <property type="entry name" value="THIOREDOXIN_1"/>
    <property type="match status" value="1"/>
</dbReference>
<evidence type="ECO:0000256" key="5">
    <source>
        <dbReference type="ARBA" id="ARBA00023157"/>
    </source>
</evidence>
<sequence>MLMLAGVVVTTSTFAAENQDEVTAKIEAQLGFDVLSVADAPVEGLYQVVTDKGLFYISKDGKYLVQARIYNLEANMRNETEAALGDMRREGLSEFSDAMIEYKADDEEHVITVFTDITCGYCRKLHQEIDQYNDMGITVRYLAFPRNGLNSQSYRDMVSVWCAENPQKALTAAKAGDNVLRKSCKNSVAEQYQFGQQVGVTGTPNIVMPDGSVIPGYQPAKAIAQVLKSKG</sequence>
<dbReference type="PANTHER" id="PTHR35272:SF3">
    <property type="entry name" value="THIOL:DISULFIDE INTERCHANGE PROTEIN DSBC"/>
    <property type="match status" value="1"/>
</dbReference>
<dbReference type="InterPro" id="IPR009094">
    <property type="entry name" value="DiS-bond_isomerase_DsbC/G_N_sf"/>
</dbReference>
<feature type="domain" description="Thioredoxin-like fold" evidence="9">
    <location>
        <begin position="105"/>
        <end position="227"/>
    </location>
</feature>
<keyword evidence="10" id="KW-0413">Isomerase</keyword>
<keyword evidence="5" id="KW-1015">Disulfide bond</keyword>
<evidence type="ECO:0000256" key="2">
    <source>
        <dbReference type="ARBA" id="ARBA00009813"/>
    </source>
</evidence>
<dbReference type="Gene3D" id="3.40.30.10">
    <property type="entry name" value="Glutaredoxin"/>
    <property type="match status" value="1"/>
</dbReference>
<evidence type="ECO:0000259" key="8">
    <source>
        <dbReference type="Pfam" id="PF10411"/>
    </source>
</evidence>
<dbReference type="RefSeq" id="WP_262991878.1">
    <property type="nucleotide sequence ID" value="NZ_JAOTJC010000002.1"/>
</dbReference>
<dbReference type="GO" id="GO:0003756">
    <property type="term" value="F:protein disulfide isomerase activity"/>
    <property type="evidence" value="ECO:0007669"/>
    <property type="project" value="UniProtKB-EC"/>
</dbReference>
<evidence type="ECO:0000259" key="9">
    <source>
        <dbReference type="Pfam" id="PF13098"/>
    </source>
</evidence>
<dbReference type="Gene3D" id="3.10.450.70">
    <property type="entry name" value="Disulphide bond isomerase, DsbC/G, N-terminal"/>
    <property type="match status" value="1"/>
</dbReference>
<keyword evidence="3 7" id="KW-0732">Signal</keyword>
<comment type="similarity">
    <text evidence="2 7">Belongs to the thioredoxin family. DsbC subfamily.</text>
</comment>
<name>A0ABT2VIX0_9ALTE</name>
<comment type="function">
    <text evidence="7">Required for disulfide bond formation in some periplasmic proteins. Acts by transferring its disulfide bond to other proteins and is reduced in the process.</text>
</comment>
<comment type="caution">
    <text evidence="10">The sequence shown here is derived from an EMBL/GenBank/DDBJ whole genome shotgun (WGS) entry which is preliminary data.</text>
</comment>
<dbReference type="Pfam" id="PF13098">
    <property type="entry name" value="Thioredoxin_2"/>
    <property type="match status" value="1"/>
</dbReference>
<dbReference type="CDD" id="cd03020">
    <property type="entry name" value="DsbA_DsbC_DsbG"/>
    <property type="match status" value="1"/>
</dbReference>
<keyword evidence="4 7" id="KW-0574">Periplasm</keyword>
<organism evidence="10 11">
    <name type="scientific">Alteromonas salexigens</name>
    <dbReference type="NCBI Taxonomy" id="2982530"/>
    <lineage>
        <taxon>Bacteria</taxon>
        <taxon>Pseudomonadati</taxon>
        <taxon>Pseudomonadota</taxon>
        <taxon>Gammaproteobacteria</taxon>
        <taxon>Alteromonadales</taxon>
        <taxon>Alteromonadaceae</taxon>
        <taxon>Alteromonas/Salinimonas group</taxon>
        <taxon>Alteromonas</taxon>
    </lineage>
</organism>
<comment type="subcellular location">
    <subcellularLocation>
        <location evidence="1 7">Periplasm</location>
    </subcellularLocation>
</comment>
<dbReference type="InterPro" id="IPR036249">
    <property type="entry name" value="Thioredoxin-like_sf"/>
</dbReference>
<proteinExistence type="inferred from homology"/>
<evidence type="ECO:0000256" key="6">
    <source>
        <dbReference type="ARBA" id="ARBA00023284"/>
    </source>
</evidence>
<reference evidence="11" key="1">
    <citation type="submission" date="2023-07" db="EMBL/GenBank/DDBJ databases">
        <title>Study on multiphase classification of strain Alteromonas salexigens isolated from the Yellow Sea.</title>
        <authorList>
            <person name="Sun L."/>
        </authorList>
    </citation>
    <scope>NUCLEOTIDE SEQUENCE [LARGE SCALE GENOMIC DNA]</scope>
    <source>
        <strain evidence="11">ASW11-19</strain>
    </source>
</reference>
<gene>
    <name evidence="10" type="primary">dsbC</name>
    <name evidence="10" type="ORF">OCL06_00725</name>
</gene>
<dbReference type="SUPFAM" id="SSF54423">
    <property type="entry name" value="DsbC/DsbG N-terminal domain-like"/>
    <property type="match status" value="1"/>
</dbReference>
<dbReference type="InterPro" id="IPR018950">
    <property type="entry name" value="DiS-bond_isomerase_DsbC/G_N"/>
</dbReference>
<evidence type="ECO:0000256" key="4">
    <source>
        <dbReference type="ARBA" id="ARBA00022764"/>
    </source>
</evidence>
<dbReference type="InterPro" id="IPR051470">
    <property type="entry name" value="Thiol:disulfide_interchange"/>
</dbReference>
<evidence type="ECO:0000256" key="7">
    <source>
        <dbReference type="RuleBase" id="RU364038"/>
    </source>
</evidence>
<evidence type="ECO:0000256" key="3">
    <source>
        <dbReference type="ARBA" id="ARBA00022729"/>
    </source>
</evidence>
<dbReference type="InterPro" id="IPR033954">
    <property type="entry name" value="DiS-bond_Isoase_DsbC/G"/>
</dbReference>
<keyword evidence="11" id="KW-1185">Reference proteome</keyword>
<dbReference type="InterPro" id="IPR012336">
    <property type="entry name" value="Thioredoxin-like_fold"/>
</dbReference>
<dbReference type="SUPFAM" id="SSF52833">
    <property type="entry name" value="Thioredoxin-like"/>
    <property type="match status" value="1"/>
</dbReference>
<evidence type="ECO:0000256" key="1">
    <source>
        <dbReference type="ARBA" id="ARBA00004418"/>
    </source>
</evidence>
<dbReference type="NCBIfam" id="NF008129">
    <property type="entry name" value="PRK10877.1"/>
    <property type="match status" value="1"/>
</dbReference>